<keyword evidence="5 25" id="KW-0964">Secreted</keyword>
<dbReference type="GO" id="GO:0005509">
    <property type="term" value="F:calcium ion binding"/>
    <property type="evidence" value="ECO:0007669"/>
    <property type="project" value="InterPro"/>
</dbReference>
<evidence type="ECO:0000256" key="23">
    <source>
        <dbReference type="PIRSR" id="PIRSR601211-3"/>
    </source>
</evidence>
<reference evidence="27" key="1">
    <citation type="journal article" date="2018" name="Biotechnol. Bioeng.">
        <title>A reference genome of the Chinese hamster based on a hybrid assembly strategy.</title>
        <authorList>
            <person name="Rupp O."/>
            <person name="MacDonald M.L."/>
            <person name="Li S."/>
            <person name="Dhiman H."/>
            <person name="Polson S."/>
            <person name="Griep S."/>
            <person name="Heffner K."/>
            <person name="Hernandez I."/>
            <person name="Brinkrolf K."/>
            <person name="Jadhav V."/>
            <person name="Samoudi M."/>
            <person name="Hao H."/>
            <person name="Kingham B."/>
            <person name="Goesmann A."/>
            <person name="Betenbaugh M.J."/>
            <person name="Lewis N.E."/>
            <person name="Borth N."/>
            <person name="Lee K.H."/>
        </authorList>
    </citation>
    <scope>NUCLEOTIDE SEQUENCE [LARGE SCALE GENOMIC DNA]</scope>
    <source>
        <strain evidence="27">17A/GY</strain>
    </source>
</reference>
<keyword evidence="10 25" id="KW-0443">Lipid metabolism</keyword>
<keyword evidence="6 22" id="KW-0479">Metal-binding</keyword>
<comment type="cofactor">
    <cofactor evidence="22">
        <name>Ca(2+)</name>
        <dbReference type="ChEBI" id="CHEBI:29108"/>
    </cofactor>
    <text evidence="22">Binds 1 Ca(2+) ion per subunit.</text>
</comment>
<dbReference type="RefSeq" id="XP_027271869.1">
    <property type="nucleotide sequence ID" value="XM_027416068.1"/>
</dbReference>
<evidence type="ECO:0000313" key="27">
    <source>
        <dbReference type="Proteomes" id="UP001108280"/>
    </source>
</evidence>
<comment type="catalytic activity">
    <reaction evidence="14">
        <text>N,1-dihexadecanoyl-2-(9Z,12Z-octadecadienoyl)-sn-glycero-3-phosphoethanolamine + H2O = N,1-dihexadecanoyl-sn-glycero-3-phosphoethanolamine + (9Z,12Z)-octadecadienoate + H(+)</text>
        <dbReference type="Rhea" id="RHEA:56424"/>
        <dbReference type="ChEBI" id="CHEBI:15377"/>
        <dbReference type="ChEBI" id="CHEBI:15378"/>
        <dbReference type="ChEBI" id="CHEBI:30245"/>
        <dbReference type="ChEBI" id="CHEBI:85334"/>
        <dbReference type="ChEBI" id="CHEBI:85335"/>
    </reaction>
    <physiologicalReaction direction="left-to-right" evidence="14">
        <dbReference type="Rhea" id="RHEA:56425"/>
    </physiologicalReaction>
</comment>
<dbReference type="PANTHER" id="PTHR11716:SF94">
    <property type="entry name" value="PHOSPHOLIPASE A2"/>
    <property type="match status" value="1"/>
</dbReference>
<dbReference type="GO" id="GO:0006633">
    <property type="term" value="P:fatty acid biosynthetic process"/>
    <property type="evidence" value="ECO:0007669"/>
    <property type="project" value="TreeGrafter"/>
</dbReference>
<feature type="binding site" evidence="22">
    <location>
        <position position="60"/>
    </location>
    <ligand>
        <name>Ca(2+)</name>
        <dbReference type="ChEBI" id="CHEBI:29108"/>
    </ligand>
</feature>
<dbReference type="PANTHER" id="PTHR11716">
    <property type="entry name" value="PHOSPHOLIPASE A2 FAMILY MEMBER"/>
    <property type="match status" value="1"/>
</dbReference>
<reference evidence="27" key="2">
    <citation type="journal article" date="2020" name="Biotechnol. Bioeng.">
        <title>Chromosome-scale scaffolds for the Chinese hamster reference genome assembly to facilitate the study of the CHO epigenome.</title>
        <authorList>
            <person name="Hilliard W."/>
            <person name="MacDonald M."/>
            <person name="Lee K.H."/>
        </authorList>
    </citation>
    <scope>NUCLEOTIDE SEQUENCE [LARGE SCALE GENOMIC DNA]</scope>
    <source>
        <strain evidence="27">17A/GY</strain>
    </source>
</reference>
<comment type="catalytic activity">
    <reaction evidence="20">
        <text>1-hexadecanoyl-2-(9Z-octadecenoyl)-sn-glycero-3-phosphocholine + H2O = 1-hexadecanoyl-sn-glycero-3-phosphocholine + (9Z)-octadecenoate + H(+)</text>
        <dbReference type="Rhea" id="RHEA:38779"/>
        <dbReference type="ChEBI" id="CHEBI:15377"/>
        <dbReference type="ChEBI" id="CHEBI:15378"/>
        <dbReference type="ChEBI" id="CHEBI:30823"/>
        <dbReference type="ChEBI" id="CHEBI:72998"/>
        <dbReference type="ChEBI" id="CHEBI:73001"/>
    </reaction>
    <physiologicalReaction direction="left-to-right" evidence="20">
        <dbReference type="Rhea" id="RHEA:38780"/>
    </physiologicalReaction>
</comment>
<reference evidence="28" key="3">
    <citation type="submission" date="2025-08" db="UniProtKB">
        <authorList>
            <consortium name="RefSeq"/>
        </authorList>
    </citation>
    <scope>IDENTIFICATION</scope>
    <source>
        <strain evidence="28">17A/GY</strain>
        <tissue evidence="28">Liver</tissue>
    </source>
</reference>
<evidence type="ECO:0000256" key="20">
    <source>
        <dbReference type="ARBA" id="ARBA00048699"/>
    </source>
</evidence>
<evidence type="ECO:0000256" key="6">
    <source>
        <dbReference type="ARBA" id="ARBA00022723"/>
    </source>
</evidence>
<evidence type="ECO:0000256" key="12">
    <source>
        <dbReference type="ARBA" id="ARBA00023157"/>
    </source>
</evidence>
<dbReference type="InterPro" id="IPR016090">
    <property type="entry name" value="PLA2-like_dom"/>
</dbReference>
<dbReference type="PRINTS" id="PR00389">
    <property type="entry name" value="PHPHLIPASEA2"/>
</dbReference>
<feature type="disulfide bond" evidence="23">
    <location>
        <begin position="61"/>
        <end position="77"/>
    </location>
</feature>
<feature type="disulfide bond" evidence="23">
    <location>
        <begin position="83"/>
        <end position="130"/>
    </location>
</feature>
<evidence type="ECO:0000256" key="21">
    <source>
        <dbReference type="ARBA" id="ARBA00049039"/>
    </source>
</evidence>
<keyword evidence="12 23" id="KW-1015">Disulfide bond</keyword>
<dbReference type="InterPro" id="IPR036444">
    <property type="entry name" value="PLipase_A2_dom_sf"/>
</dbReference>
<dbReference type="RefSeq" id="XP_007649565.1">
    <property type="nucleotide sequence ID" value="XM_007651375.1"/>
</dbReference>
<dbReference type="PROSITE" id="PS00119">
    <property type="entry name" value="PA2_ASP"/>
    <property type="match status" value="1"/>
</dbReference>
<evidence type="ECO:0000256" key="7">
    <source>
        <dbReference type="ARBA" id="ARBA00022801"/>
    </source>
</evidence>
<dbReference type="GO" id="GO:0048146">
    <property type="term" value="P:positive regulation of fibroblast proliferation"/>
    <property type="evidence" value="ECO:0007669"/>
    <property type="project" value="TreeGrafter"/>
</dbReference>
<comment type="catalytic activity">
    <reaction evidence="19">
        <text>1-hexadecanoyl-2-(5Z,8Z,11Z,14Z-eicosatetraenoyl)-sn-glycero-3-phosphocholine + H2O = 1-hexadecanoyl-sn-glycero-3-phosphocholine + (5Z,8Z,11Z,14Z)-eicosatetraenoate + H(+)</text>
        <dbReference type="Rhea" id="RHEA:40427"/>
        <dbReference type="ChEBI" id="CHEBI:15377"/>
        <dbReference type="ChEBI" id="CHEBI:15378"/>
        <dbReference type="ChEBI" id="CHEBI:32395"/>
        <dbReference type="ChEBI" id="CHEBI:72998"/>
        <dbReference type="ChEBI" id="CHEBI:73003"/>
    </reaction>
    <physiologicalReaction direction="left-to-right" evidence="19">
        <dbReference type="Rhea" id="RHEA:40428"/>
    </physiologicalReaction>
</comment>
<proteinExistence type="inferred from homology"/>
<evidence type="ECO:0000313" key="28">
    <source>
        <dbReference type="RefSeq" id="XP_027271869.1"/>
    </source>
</evidence>
<protein>
    <recommendedName>
        <fullName evidence="4 25">Phospholipase A2</fullName>
        <ecNumber evidence="3 25">3.1.1.4</ecNumber>
    </recommendedName>
</protein>
<dbReference type="SMART" id="SM00085">
    <property type="entry name" value="PA2c"/>
    <property type="match status" value="1"/>
</dbReference>
<comment type="catalytic activity">
    <reaction evidence="15">
        <text>1-hexadecanoyl-2-(9Z-octadecenoyl)-sn-glycero-3-phospho-(1'-sn-glycerol) + H2O = 1-hexadecanoyl-sn-glycero-3-phospho-(1'-sn-glycerol) + (9Z)-octadecenoate + H(+)</text>
        <dbReference type="Rhea" id="RHEA:40919"/>
        <dbReference type="ChEBI" id="CHEBI:15377"/>
        <dbReference type="ChEBI" id="CHEBI:15378"/>
        <dbReference type="ChEBI" id="CHEBI:30823"/>
        <dbReference type="ChEBI" id="CHEBI:72841"/>
        <dbReference type="ChEBI" id="CHEBI:75158"/>
    </reaction>
    <physiologicalReaction direction="left-to-right" evidence="15">
        <dbReference type="Rhea" id="RHEA:40920"/>
    </physiologicalReaction>
</comment>
<keyword evidence="9 22" id="KW-0106">Calcium</keyword>
<evidence type="ECO:0000259" key="26">
    <source>
        <dbReference type="SMART" id="SM00085"/>
    </source>
</evidence>
<dbReference type="GO" id="GO:0005543">
    <property type="term" value="F:phospholipid binding"/>
    <property type="evidence" value="ECO:0007669"/>
    <property type="project" value="TreeGrafter"/>
</dbReference>
<evidence type="ECO:0000256" key="3">
    <source>
        <dbReference type="ARBA" id="ARBA00013278"/>
    </source>
</evidence>
<evidence type="ECO:0000256" key="9">
    <source>
        <dbReference type="ARBA" id="ARBA00022837"/>
    </source>
</evidence>
<dbReference type="Pfam" id="PF00068">
    <property type="entry name" value="Phospholip_A2_1"/>
    <property type="match status" value="1"/>
</dbReference>
<evidence type="ECO:0000256" key="5">
    <source>
        <dbReference type="ARBA" id="ARBA00022525"/>
    </source>
</evidence>
<feature type="domain" description="Phospholipase A2-like central" evidence="26">
    <location>
        <begin position="33"/>
        <end position="152"/>
    </location>
</feature>
<evidence type="ECO:0000256" key="4">
    <source>
        <dbReference type="ARBA" id="ARBA00021721"/>
    </source>
</evidence>
<evidence type="ECO:0000256" key="18">
    <source>
        <dbReference type="ARBA" id="ARBA00048227"/>
    </source>
</evidence>
<evidence type="ECO:0000256" key="15">
    <source>
        <dbReference type="ARBA" id="ARBA00048015"/>
    </source>
</evidence>
<gene>
    <name evidence="28" type="primary">LOC100765466</name>
</gene>
<name>A0A9J7JN73_CRIGR</name>
<comment type="catalytic activity">
    <reaction evidence="21">
        <text>1-hexadecanoyl-2-(9Z,12Z-octadecadienoyl)-sn-glycero-3-phosphoethanolamine + H2O = 1-hexadecanoyl-sn-glycero-3-phosphoethanolamine + (9Z,12Z)-octadecadienoate + H(+)</text>
        <dbReference type="Rhea" id="RHEA:40815"/>
        <dbReference type="ChEBI" id="CHEBI:15377"/>
        <dbReference type="ChEBI" id="CHEBI:15378"/>
        <dbReference type="ChEBI" id="CHEBI:30245"/>
        <dbReference type="ChEBI" id="CHEBI:73004"/>
        <dbReference type="ChEBI" id="CHEBI:73008"/>
    </reaction>
    <physiologicalReaction direction="left-to-right" evidence="21">
        <dbReference type="Rhea" id="RHEA:40816"/>
    </physiologicalReaction>
</comment>
<dbReference type="GO" id="GO:0047498">
    <property type="term" value="F:calcium-dependent phospholipase A2 activity"/>
    <property type="evidence" value="ECO:0007669"/>
    <property type="project" value="TreeGrafter"/>
</dbReference>
<evidence type="ECO:0000256" key="19">
    <source>
        <dbReference type="ARBA" id="ARBA00048373"/>
    </source>
</evidence>
<evidence type="ECO:0000256" key="24">
    <source>
        <dbReference type="RuleBase" id="RU003654"/>
    </source>
</evidence>
<keyword evidence="8" id="KW-0068">Autocatalytic cleavage</keyword>
<feature type="disulfide bond" evidence="23">
    <location>
        <begin position="76"/>
        <end position="137"/>
    </location>
</feature>
<comment type="catalytic activity">
    <reaction evidence="25">
        <text>a 1,2-diacyl-sn-glycero-3-phosphocholine + H2O = a 1-acyl-sn-glycero-3-phosphocholine + a fatty acid + H(+)</text>
        <dbReference type="Rhea" id="RHEA:15801"/>
        <dbReference type="ChEBI" id="CHEBI:15377"/>
        <dbReference type="ChEBI" id="CHEBI:15378"/>
        <dbReference type="ChEBI" id="CHEBI:28868"/>
        <dbReference type="ChEBI" id="CHEBI:57643"/>
        <dbReference type="ChEBI" id="CHEBI:58168"/>
        <dbReference type="EC" id="3.1.1.4"/>
    </reaction>
</comment>
<dbReference type="GO" id="GO:0050482">
    <property type="term" value="P:arachidonate secretion"/>
    <property type="evidence" value="ECO:0007669"/>
    <property type="project" value="InterPro"/>
</dbReference>
<dbReference type="GO" id="GO:0005576">
    <property type="term" value="C:extracellular region"/>
    <property type="evidence" value="ECO:0007669"/>
    <property type="project" value="UniProtKB-SubCell"/>
</dbReference>
<feature type="disulfide bond" evidence="23">
    <location>
        <begin position="116"/>
        <end position="128"/>
    </location>
</feature>
<comment type="catalytic activity">
    <reaction evidence="17">
        <text>N-hexadecanoyl-1,2-di-(9Z-octadecenoyl)-sn-glycero-3-phosphoethanolamine + H2O = N-hexadecanoyl-1-(9Z-octadecenoyl)-sn-glycero-3-phosphoethanolamine + (9Z)-octadecenoate + H(+)</text>
        <dbReference type="Rhea" id="RHEA:45424"/>
        <dbReference type="ChEBI" id="CHEBI:15377"/>
        <dbReference type="ChEBI" id="CHEBI:15378"/>
        <dbReference type="ChEBI" id="CHEBI:30823"/>
        <dbReference type="ChEBI" id="CHEBI:78097"/>
        <dbReference type="ChEBI" id="CHEBI:85217"/>
    </reaction>
    <physiologicalReaction direction="left-to-right" evidence="17">
        <dbReference type="Rhea" id="RHEA:45425"/>
    </physiologicalReaction>
</comment>
<evidence type="ECO:0000256" key="2">
    <source>
        <dbReference type="ARBA" id="ARBA00007056"/>
    </source>
</evidence>
<comment type="similarity">
    <text evidence="2 24">Belongs to the phospholipase A2 family.</text>
</comment>
<organism evidence="27 28">
    <name type="scientific">Cricetulus griseus</name>
    <name type="common">Chinese hamster</name>
    <name type="synonym">Cricetulus barabensis griseus</name>
    <dbReference type="NCBI Taxonomy" id="10029"/>
    <lineage>
        <taxon>Eukaryota</taxon>
        <taxon>Metazoa</taxon>
        <taxon>Chordata</taxon>
        <taxon>Craniata</taxon>
        <taxon>Vertebrata</taxon>
        <taxon>Euteleostomi</taxon>
        <taxon>Mammalia</taxon>
        <taxon>Eutheria</taxon>
        <taxon>Euarchontoglires</taxon>
        <taxon>Glires</taxon>
        <taxon>Rodentia</taxon>
        <taxon>Myomorpha</taxon>
        <taxon>Muroidea</taxon>
        <taxon>Cricetidae</taxon>
        <taxon>Cricetinae</taxon>
        <taxon>Cricetulus</taxon>
    </lineage>
</organism>
<accession>A0A9J7JN73</accession>
<comment type="catalytic activity">
    <reaction evidence="16">
        <text>1,2-ditetradecanoyl-sn-glycero-3-phosphocholine + H2O = 1-tetradecanoyl-sn-glycero-3-phosphocholine + tetradecanoate + H(+)</text>
        <dbReference type="Rhea" id="RHEA:54456"/>
        <dbReference type="ChEBI" id="CHEBI:15377"/>
        <dbReference type="ChEBI" id="CHEBI:15378"/>
        <dbReference type="ChEBI" id="CHEBI:30807"/>
        <dbReference type="ChEBI" id="CHEBI:45240"/>
        <dbReference type="ChEBI" id="CHEBI:64489"/>
    </reaction>
</comment>
<keyword evidence="27" id="KW-1185">Reference proteome</keyword>
<evidence type="ECO:0000256" key="8">
    <source>
        <dbReference type="ARBA" id="ARBA00022813"/>
    </source>
</evidence>
<dbReference type="AlphaFoldDB" id="A0A9J7JN73"/>
<dbReference type="GO" id="GO:0005102">
    <property type="term" value="F:signaling receptor binding"/>
    <property type="evidence" value="ECO:0007669"/>
    <property type="project" value="UniProtKB-ARBA"/>
</dbReference>
<evidence type="ECO:0000256" key="17">
    <source>
        <dbReference type="ARBA" id="ARBA00048221"/>
    </source>
</evidence>
<evidence type="ECO:0000256" key="25">
    <source>
        <dbReference type="RuleBase" id="RU361236"/>
    </source>
</evidence>
<dbReference type="OrthoDB" id="5841574at2759"/>
<evidence type="ECO:0000256" key="22">
    <source>
        <dbReference type="PIRSR" id="PIRSR601211-2"/>
    </source>
</evidence>
<dbReference type="EC" id="3.1.1.4" evidence="3 25"/>
<dbReference type="GO" id="GO:0016042">
    <property type="term" value="P:lipid catabolic process"/>
    <property type="evidence" value="ECO:0007669"/>
    <property type="project" value="InterPro"/>
</dbReference>
<evidence type="ECO:0000256" key="1">
    <source>
        <dbReference type="ARBA" id="ARBA00004613"/>
    </source>
</evidence>
<dbReference type="Gene3D" id="1.20.90.10">
    <property type="entry name" value="Phospholipase A2 domain"/>
    <property type="match status" value="1"/>
</dbReference>
<dbReference type="FunFam" id="1.20.90.10:FF:000011">
    <property type="entry name" value="Phospholipase A(2)"/>
    <property type="match status" value="1"/>
</dbReference>
<evidence type="ECO:0000256" key="16">
    <source>
        <dbReference type="ARBA" id="ARBA00048029"/>
    </source>
</evidence>
<dbReference type="Proteomes" id="UP001108280">
    <property type="component" value="Chromosome 4"/>
</dbReference>
<comment type="subcellular location">
    <subcellularLocation>
        <location evidence="1 25">Secreted</location>
    </subcellularLocation>
</comment>
<feature type="disulfide bond" evidence="23">
    <location>
        <begin position="93"/>
        <end position="123"/>
    </location>
</feature>
<dbReference type="KEGG" id="cge:100765466"/>
<dbReference type="InterPro" id="IPR001211">
    <property type="entry name" value="PLA2"/>
</dbReference>
<dbReference type="SUPFAM" id="SSF48619">
    <property type="entry name" value="Phospholipase A2, PLA2"/>
    <property type="match status" value="1"/>
</dbReference>
<keyword evidence="11" id="KW-0865">Zymogen</keyword>
<sequence>MAMTKVKAWAAGTDSFLGSLRAGTTAHSVSPRAVWQIGNVFQCTIPWIQRFMRYNYYCWYCFFDTWNDRMEDLDKCCRFRANCYAQASNMKNCTFHLGDPFKTFYSYSCSGAVVTCSDENDACEDIICNCDRQAAICFSKSSENKGLVGGYC</sequence>
<keyword evidence="7 25" id="KW-0378">Hydrolase</keyword>
<evidence type="ECO:0000256" key="10">
    <source>
        <dbReference type="ARBA" id="ARBA00023098"/>
    </source>
</evidence>
<evidence type="ECO:0000256" key="13">
    <source>
        <dbReference type="ARBA" id="ARBA00023264"/>
    </source>
</evidence>
<dbReference type="GO" id="GO:0006644">
    <property type="term" value="P:phospholipid metabolic process"/>
    <property type="evidence" value="ECO:0007669"/>
    <property type="project" value="InterPro"/>
</dbReference>
<evidence type="ECO:0000256" key="11">
    <source>
        <dbReference type="ARBA" id="ARBA00023145"/>
    </source>
</evidence>
<comment type="catalytic activity">
    <reaction evidence="18">
        <text>1,2-dihexadecanoyl-sn-glycero-3-phosphocholine + H2O = 1-hexadecanoyl-sn-glycero-3-phosphocholine + hexadecanoate + H(+)</text>
        <dbReference type="Rhea" id="RHEA:41223"/>
        <dbReference type="ChEBI" id="CHEBI:7896"/>
        <dbReference type="ChEBI" id="CHEBI:15377"/>
        <dbReference type="ChEBI" id="CHEBI:15378"/>
        <dbReference type="ChEBI" id="CHEBI:72998"/>
        <dbReference type="ChEBI" id="CHEBI:72999"/>
    </reaction>
    <physiologicalReaction direction="left-to-right" evidence="18">
        <dbReference type="Rhea" id="RHEA:41224"/>
    </physiologicalReaction>
</comment>
<dbReference type="InterPro" id="IPR033112">
    <property type="entry name" value="PLA2_Asp_AS"/>
</dbReference>
<dbReference type="GeneID" id="100765466"/>
<evidence type="ECO:0000256" key="14">
    <source>
        <dbReference type="ARBA" id="ARBA00047535"/>
    </source>
</evidence>
<keyword evidence="13" id="KW-1208">Phospholipid metabolism</keyword>